<dbReference type="PANTHER" id="PTHR34704:SF1">
    <property type="entry name" value="ATPASE"/>
    <property type="match status" value="1"/>
</dbReference>
<dbReference type="Pfam" id="PF03008">
    <property type="entry name" value="DUF234"/>
    <property type="match status" value="1"/>
</dbReference>
<dbReference type="SUPFAM" id="SSF52540">
    <property type="entry name" value="P-loop containing nucleoside triphosphate hydrolases"/>
    <property type="match status" value="1"/>
</dbReference>
<dbReference type="InterPro" id="IPR004256">
    <property type="entry name" value="DUF234"/>
</dbReference>
<evidence type="ECO:0000259" key="1">
    <source>
        <dbReference type="Pfam" id="PF01637"/>
    </source>
</evidence>
<dbReference type="InterPro" id="IPR011579">
    <property type="entry name" value="ATPase_dom"/>
</dbReference>
<evidence type="ECO:0000259" key="2">
    <source>
        <dbReference type="Pfam" id="PF03008"/>
    </source>
</evidence>
<dbReference type="Pfam" id="PF01637">
    <property type="entry name" value="ATPase_2"/>
    <property type="match status" value="1"/>
</dbReference>
<evidence type="ECO:0000313" key="4">
    <source>
        <dbReference type="Proteomes" id="UP000216352"/>
    </source>
</evidence>
<dbReference type="PANTHER" id="PTHR34704">
    <property type="entry name" value="ATPASE"/>
    <property type="match status" value="1"/>
</dbReference>
<sequence length="468" mass="53646">MFVGRTDELNALNSMFKRNRFEMAVIYGRRRIGKTALIDEFVKDKRVLYFTALQRSNIVNLRRFTTVVAGFFNYESLPPFEDWSAALSFVVRQSQDMEDRFVFVFDEFPYAAMMDDNLPSELQIAIDHGFKDSNIMMILSGSNEGFMESEVLGYKSPLYGRRTAQIQLQPLDYRTAAEFLPDAAPEELVNTYAAFGGTPYYLAQLDPQADFESNVLNLCFNQLGLLREEPSMLLREELREPALYYSVLQAIAGGSTTPKIIAEHSGVGEHGIGKYLKTLESLGLVERKVPFGESPEKSRRGLYSIKDPFFAYWYRFVSPALDAIDNKAGERVIRQLAFGDAFSTYVGQQFETLCMQWLVRVNVEGERMPFLATRFGKWWGNDPRKREQTDIDVVLANRQSKEILLGECKWRNTFNETEAVESLLAREGLISGYDTTYFMFFSKVEVSEATRSKYAGKVEFLSVQDLYR</sequence>
<gene>
    <name evidence="3" type="ORF">BLEM_1554</name>
</gene>
<dbReference type="Proteomes" id="UP000216352">
    <property type="component" value="Unassembled WGS sequence"/>
</dbReference>
<name>A0A261FQ78_9BIFI</name>
<evidence type="ECO:0000313" key="3">
    <source>
        <dbReference type="EMBL" id="OZG61342.1"/>
    </source>
</evidence>
<keyword evidence="4" id="KW-1185">Reference proteome</keyword>
<dbReference type="OrthoDB" id="9813134at2"/>
<dbReference type="STRING" id="1603886.GCA_001895165_00127"/>
<dbReference type="RefSeq" id="WP_072723497.1">
    <property type="nucleotide sequence ID" value="NZ_BDIS01000001.1"/>
</dbReference>
<dbReference type="AlphaFoldDB" id="A0A261FQ78"/>
<dbReference type="GO" id="GO:0005524">
    <property type="term" value="F:ATP binding"/>
    <property type="evidence" value="ECO:0007669"/>
    <property type="project" value="InterPro"/>
</dbReference>
<dbReference type="InterPro" id="IPR036390">
    <property type="entry name" value="WH_DNA-bd_sf"/>
</dbReference>
<feature type="domain" description="DUF234" evidence="2">
    <location>
        <begin position="313"/>
        <end position="418"/>
    </location>
</feature>
<organism evidence="3 4">
    <name type="scientific">Bifidobacterium lemurum</name>
    <dbReference type="NCBI Taxonomy" id="1603886"/>
    <lineage>
        <taxon>Bacteria</taxon>
        <taxon>Bacillati</taxon>
        <taxon>Actinomycetota</taxon>
        <taxon>Actinomycetes</taxon>
        <taxon>Bifidobacteriales</taxon>
        <taxon>Bifidobacteriaceae</taxon>
        <taxon>Bifidobacterium</taxon>
    </lineage>
</organism>
<dbReference type="SUPFAM" id="SSF46785">
    <property type="entry name" value="Winged helix' DNA-binding domain"/>
    <property type="match status" value="1"/>
</dbReference>
<protein>
    <submittedName>
        <fullName evidence="3">ATPase</fullName>
    </submittedName>
</protein>
<reference evidence="3 4" key="1">
    <citation type="journal article" date="2017" name="BMC Genomics">
        <title>Comparative genomic and phylogenomic analyses of the Bifidobacteriaceae family.</title>
        <authorList>
            <person name="Lugli G.A."/>
            <person name="Milani C."/>
            <person name="Turroni F."/>
            <person name="Duranti S."/>
            <person name="Mancabelli L."/>
            <person name="Mangifesta M."/>
            <person name="Ferrario C."/>
            <person name="Modesto M."/>
            <person name="Mattarelli P."/>
            <person name="Jiri K."/>
            <person name="van Sinderen D."/>
            <person name="Ventura M."/>
        </authorList>
    </citation>
    <scope>NUCLEOTIDE SEQUENCE [LARGE SCALE GENOMIC DNA]</scope>
    <source>
        <strain evidence="3 4">DSM 28807</strain>
    </source>
</reference>
<dbReference type="EMBL" id="MWWX01000010">
    <property type="protein sequence ID" value="OZG61342.1"/>
    <property type="molecule type" value="Genomic_DNA"/>
</dbReference>
<dbReference type="Gene3D" id="3.40.50.300">
    <property type="entry name" value="P-loop containing nucleotide triphosphate hydrolases"/>
    <property type="match status" value="1"/>
</dbReference>
<feature type="domain" description="ATPase" evidence="1">
    <location>
        <begin position="2"/>
        <end position="205"/>
    </location>
</feature>
<dbReference type="InterPro" id="IPR027417">
    <property type="entry name" value="P-loop_NTPase"/>
</dbReference>
<accession>A0A261FQ78</accession>
<proteinExistence type="predicted"/>
<comment type="caution">
    <text evidence="3">The sequence shown here is derived from an EMBL/GenBank/DDBJ whole genome shotgun (WGS) entry which is preliminary data.</text>
</comment>